<organism evidence="10 11">
    <name type="scientific">Physcomitrium patens</name>
    <name type="common">Spreading-leaved earth moss</name>
    <name type="synonym">Physcomitrella patens</name>
    <dbReference type="NCBI Taxonomy" id="3218"/>
    <lineage>
        <taxon>Eukaryota</taxon>
        <taxon>Viridiplantae</taxon>
        <taxon>Streptophyta</taxon>
        <taxon>Embryophyta</taxon>
        <taxon>Bryophyta</taxon>
        <taxon>Bryophytina</taxon>
        <taxon>Bryopsida</taxon>
        <taxon>Funariidae</taxon>
        <taxon>Funariales</taxon>
        <taxon>Funariaceae</taxon>
        <taxon>Physcomitrium</taxon>
    </lineage>
</organism>
<dbReference type="PANTHER" id="PTHR21304">
    <property type="entry name" value="MICOS COMPLEX SUBUNIT MIC10"/>
    <property type="match status" value="1"/>
</dbReference>
<dbReference type="Gramene" id="Pp3c5_3370V3.9">
    <property type="protein sequence ID" value="PAC:32952589.CDS.1"/>
    <property type="gene ID" value="Pp3c5_3370"/>
</dbReference>
<evidence type="ECO:0000256" key="4">
    <source>
        <dbReference type="ARBA" id="ARBA00022692"/>
    </source>
</evidence>
<keyword evidence="4" id="KW-0812">Transmembrane</keyword>
<dbReference type="Gramene" id="Pp3c5_3370V3.8">
    <property type="protein sequence ID" value="PAC:32952588.CDS.1"/>
    <property type="gene ID" value="Pp3c5_3370"/>
</dbReference>
<reference evidence="10 11" key="1">
    <citation type="journal article" date="2008" name="Science">
        <title>The Physcomitrella genome reveals evolutionary insights into the conquest of land by plants.</title>
        <authorList>
            <person name="Rensing S."/>
            <person name="Lang D."/>
            <person name="Zimmer A."/>
            <person name="Terry A."/>
            <person name="Salamov A."/>
            <person name="Shapiro H."/>
            <person name="Nishiyama T."/>
            <person name="Perroud P.-F."/>
            <person name="Lindquist E."/>
            <person name="Kamisugi Y."/>
            <person name="Tanahashi T."/>
            <person name="Sakakibara K."/>
            <person name="Fujita T."/>
            <person name="Oishi K."/>
            <person name="Shin-I T."/>
            <person name="Kuroki Y."/>
            <person name="Toyoda A."/>
            <person name="Suzuki Y."/>
            <person name="Hashimoto A."/>
            <person name="Yamaguchi K."/>
            <person name="Sugano A."/>
            <person name="Kohara Y."/>
            <person name="Fujiyama A."/>
            <person name="Anterola A."/>
            <person name="Aoki S."/>
            <person name="Ashton N."/>
            <person name="Barbazuk W.B."/>
            <person name="Barker E."/>
            <person name="Bennetzen J."/>
            <person name="Bezanilla M."/>
            <person name="Blankenship R."/>
            <person name="Cho S.H."/>
            <person name="Dutcher S."/>
            <person name="Estelle M."/>
            <person name="Fawcett J.A."/>
            <person name="Gundlach H."/>
            <person name="Hanada K."/>
            <person name="Heyl A."/>
            <person name="Hicks K.A."/>
            <person name="Hugh J."/>
            <person name="Lohr M."/>
            <person name="Mayer K."/>
            <person name="Melkozernov A."/>
            <person name="Murata T."/>
            <person name="Nelson D."/>
            <person name="Pils B."/>
            <person name="Prigge M."/>
            <person name="Reiss B."/>
            <person name="Renner T."/>
            <person name="Rombauts S."/>
            <person name="Rushton P."/>
            <person name="Sanderfoot A."/>
            <person name="Schween G."/>
            <person name="Shiu S.-H."/>
            <person name="Stueber K."/>
            <person name="Theodoulou F.L."/>
            <person name="Tu H."/>
            <person name="Van de Peer Y."/>
            <person name="Verrier P.J."/>
            <person name="Waters E."/>
            <person name="Wood A."/>
            <person name="Yang L."/>
            <person name="Cove D."/>
            <person name="Cuming A."/>
            <person name="Hasebe M."/>
            <person name="Lucas S."/>
            <person name="Mishler D.B."/>
            <person name="Reski R."/>
            <person name="Grigoriev I."/>
            <person name="Quatrano R.S."/>
            <person name="Boore J.L."/>
        </authorList>
    </citation>
    <scope>NUCLEOTIDE SEQUENCE [LARGE SCALE GENOMIC DNA]</scope>
    <source>
        <strain evidence="10 11">cv. Gransden 2004</strain>
    </source>
</reference>
<dbReference type="Pfam" id="PF04418">
    <property type="entry name" value="DUF543"/>
    <property type="match status" value="1"/>
</dbReference>
<evidence type="ECO:0000256" key="9">
    <source>
        <dbReference type="SAM" id="MobiDB-lite"/>
    </source>
</evidence>
<proteinExistence type="inferred from homology"/>
<reference evidence="10 11" key="2">
    <citation type="journal article" date="2018" name="Plant J.">
        <title>The Physcomitrella patens chromosome-scale assembly reveals moss genome structure and evolution.</title>
        <authorList>
            <person name="Lang D."/>
            <person name="Ullrich K.K."/>
            <person name="Murat F."/>
            <person name="Fuchs J."/>
            <person name="Jenkins J."/>
            <person name="Haas F.B."/>
            <person name="Piednoel M."/>
            <person name="Gundlach H."/>
            <person name="Van Bel M."/>
            <person name="Meyberg R."/>
            <person name="Vives C."/>
            <person name="Morata J."/>
            <person name="Symeonidi A."/>
            <person name="Hiss M."/>
            <person name="Muchero W."/>
            <person name="Kamisugi Y."/>
            <person name="Saleh O."/>
            <person name="Blanc G."/>
            <person name="Decker E.L."/>
            <person name="van Gessel N."/>
            <person name="Grimwood J."/>
            <person name="Hayes R.D."/>
            <person name="Graham S.W."/>
            <person name="Gunter L.E."/>
            <person name="McDaniel S.F."/>
            <person name="Hoernstein S.N.W."/>
            <person name="Larsson A."/>
            <person name="Li F.W."/>
            <person name="Perroud P.F."/>
            <person name="Phillips J."/>
            <person name="Ranjan P."/>
            <person name="Rokshar D.S."/>
            <person name="Rothfels C.J."/>
            <person name="Schneider L."/>
            <person name="Shu S."/>
            <person name="Stevenson D.W."/>
            <person name="Thummler F."/>
            <person name="Tillich M."/>
            <person name="Villarreal Aguilar J.C."/>
            <person name="Widiez T."/>
            <person name="Wong G.K."/>
            <person name="Wymore A."/>
            <person name="Zhang Y."/>
            <person name="Zimmer A.D."/>
            <person name="Quatrano R.S."/>
            <person name="Mayer K.F.X."/>
            <person name="Goodstein D."/>
            <person name="Casacuberta J.M."/>
            <person name="Vandepoele K."/>
            <person name="Reski R."/>
            <person name="Cuming A.C."/>
            <person name="Tuskan G.A."/>
            <person name="Maumus F."/>
            <person name="Salse J."/>
            <person name="Schmutz J."/>
            <person name="Rensing S.A."/>
        </authorList>
    </citation>
    <scope>NUCLEOTIDE SEQUENCE [LARGE SCALE GENOMIC DNA]</scope>
    <source>
        <strain evidence="10 11">cv. Gransden 2004</strain>
    </source>
</reference>
<dbReference type="Gramene" id="Pp3c5_3370V3.7">
    <property type="protein sequence ID" value="PAC:32952587.CDS.1"/>
    <property type="gene ID" value="Pp3c5_3370"/>
</dbReference>
<reference evidence="10" key="3">
    <citation type="submission" date="2020-12" db="UniProtKB">
        <authorList>
            <consortium name="EnsemblPlants"/>
        </authorList>
    </citation>
    <scope>IDENTIFICATION</scope>
</reference>
<evidence type="ECO:0000313" key="11">
    <source>
        <dbReference type="Proteomes" id="UP000006727"/>
    </source>
</evidence>
<dbReference type="EnsemblPlants" id="Pp3c5_3370V3.8">
    <property type="protein sequence ID" value="PAC:32952588.CDS.1"/>
    <property type="gene ID" value="Pp3c5_3370"/>
</dbReference>
<keyword evidence="7" id="KW-0496">Mitochondrion</keyword>
<evidence type="ECO:0000256" key="6">
    <source>
        <dbReference type="ARBA" id="ARBA00022989"/>
    </source>
</evidence>
<dbReference type="EnsemblPlants" id="Pp3c5_3370V3.6">
    <property type="protein sequence ID" value="PAC:32952586.CDS.1"/>
    <property type="gene ID" value="Pp3c5_3370"/>
</dbReference>
<feature type="region of interest" description="Disordered" evidence="9">
    <location>
        <begin position="74"/>
        <end position="122"/>
    </location>
</feature>
<name>A0A7I3ZGZ0_PHYPA</name>
<keyword evidence="11" id="KW-1185">Reference proteome</keyword>
<evidence type="ECO:0000256" key="5">
    <source>
        <dbReference type="ARBA" id="ARBA00022792"/>
    </source>
</evidence>
<comment type="function">
    <text evidence="1">Component of the MICOS complex, a large protein complex of the mitochondrial inner membrane that plays crucial roles in the maintenance of crista junctions, inner membrane architecture, and formation of contact sites to the outer membrane.</text>
</comment>
<evidence type="ECO:0000256" key="2">
    <source>
        <dbReference type="ARBA" id="ARBA00004434"/>
    </source>
</evidence>
<comment type="similarity">
    <text evidence="3">Belongs to the MICOS complex subunit Mic10 family.</text>
</comment>
<dbReference type="GO" id="GO:0005739">
    <property type="term" value="C:mitochondrion"/>
    <property type="evidence" value="ECO:0000318"/>
    <property type="project" value="GO_Central"/>
</dbReference>
<feature type="compositionally biased region" description="Basic and acidic residues" evidence="9">
    <location>
        <begin position="100"/>
        <end position="122"/>
    </location>
</feature>
<dbReference type="PANTHER" id="PTHR21304:SF0">
    <property type="entry name" value="MICOS COMPLEX SUBUNIT MIC10"/>
    <property type="match status" value="1"/>
</dbReference>
<evidence type="ECO:0000256" key="3">
    <source>
        <dbReference type="ARBA" id="ARBA00006792"/>
    </source>
</evidence>
<dbReference type="EMBL" id="ABEU02000005">
    <property type="status" value="NOT_ANNOTATED_CDS"/>
    <property type="molecule type" value="Genomic_DNA"/>
</dbReference>
<dbReference type="EnsemblPlants" id="Pp3c5_3370V3.9">
    <property type="protein sequence ID" value="PAC:32952589.CDS.1"/>
    <property type="gene ID" value="Pp3c5_3370"/>
</dbReference>
<dbReference type="EnsemblPlants" id="Pp3c5_3370V3.7">
    <property type="protein sequence ID" value="PAC:32952587.CDS.1"/>
    <property type="gene ID" value="Pp3c5_3370"/>
</dbReference>
<protein>
    <submittedName>
        <fullName evidence="10">Uncharacterized protein</fullName>
    </submittedName>
</protein>
<keyword evidence="8" id="KW-0472">Membrane</keyword>
<dbReference type="AlphaFoldDB" id="A0A7I3ZGZ0"/>
<accession>A0A7I3ZGZ0</accession>
<evidence type="ECO:0000313" key="10">
    <source>
        <dbReference type="EnsemblPlants" id="PAC:32952586.CDS.1"/>
    </source>
</evidence>
<gene>
    <name evidence="10" type="primary">LOC112282305</name>
</gene>
<dbReference type="GO" id="GO:0061617">
    <property type="term" value="C:MICOS complex"/>
    <property type="evidence" value="ECO:0007669"/>
    <property type="project" value="InterPro"/>
</dbReference>
<comment type="subcellular location">
    <subcellularLocation>
        <location evidence="2">Mitochondrion inner membrane</location>
        <topology evidence="2">Single-pass membrane protein</topology>
    </subcellularLocation>
</comment>
<dbReference type="Gramene" id="Pp3c5_3370V3.6">
    <property type="protein sequence ID" value="PAC:32952586.CDS.1"/>
    <property type="gene ID" value="Pp3c5_3370"/>
</dbReference>
<keyword evidence="6" id="KW-1133">Transmembrane helix</keyword>
<sequence length="122" mass="13073">MQEMERPPQRQYEENWDAAIDLTLRRFVYGSLSGAASALLLFRSPSTRWAAVAFGAGAGIGSAFTDSSKLFRGSFGASSPSISSSPPAVVPDAQPSSVDPVREPPQDSKLERSEEPVVKDSQ</sequence>
<dbReference type="InterPro" id="IPR007512">
    <property type="entry name" value="Mic10"/>
</dbReference>
<keyword evidence="5" id="KW-0999">Mitochondrion inner membrane</keyword>
<evidence type="ECO:0000256" key="7">
    <source>
        <dbReference type="ARBA" id="ARBA00023128"/>
    </source>
</evidence>
<evidence type="ECO:0000256" key="1">
    <source>
        <dbReference type="ARBA" id="ARBA00002689"/>
    </source>
</evidence>
<dbReference type="Proteomes" id="UP000006727">
    <property type="component" value="Chromosome 5"/>
</dbReference>
<feature type="compositionally biased region" description="Low complexity" evidence="9">
    <location>
        <begin position="77"/>
        <end position="98"/>
    </location>
</feature>
<evidence type="ECO:0000256" key="8">
    <source>
        <dbReference type="ARBA" id="ARBA00023136"/>
    </source>
</evidence>